<organism evidence="5 6">
    <name type="scientific">Gossypium stocksii</name>
    <dbReference type="NCBI Taxonomy" id="47602"/>
    <lineage>
        <taxon>Eukaryota</taxon>
        <taxon>Viridiplantae</taxon>
        <taxon>Streptophyta</taxon>
        <taxon>Embryophyta</taxon>
        <taxon>Tracheophyta</taxon>
        <taxon>Spermatophyta</taxon>
        <taxon>Magnoliopsida</taxon>
        <taxon>eudicotyledons</taxon>
        <taxon>Gunneridae</taxon>
        <taxon>Pentapetalae</taxon>
        <taxon>rosids</taxon>
        <taxon>malvids</taxon>
        <taxon>Malvales</taxon>
        <taxon>Malvaceae</taxon>
        <taxon>Malvoideae</taxon>
        <taxon>Gossypium</taxon>
    </lineage>
</organism>
<keyword evidence="2" id="KW-0547">Nucleotide-binding</keyword>
<evidence type="ECO:0000256" key="1">
    <source>
        <dbReference type="ARBA" id="ARBA00022737"/>
    </source>
</evidence>
<evidence type="ECO:0000259" key="4">
    <source>
        <dbReference type="Pfam" id="PF18052"/>
    </source>
</evidence>
<dbReference type="InterPro" id="IPR041118">
    <property type="entry name" value="Rx_N"/>
</dbReference>
<gene>
    <name evidence="5" type="ORF">J1N35_025121</name>
</gene>
<evidence type="ECO:0000313" key="6">
    <source>
        <dbReference type="Proteomes" id="UP000828251"/>
    </source>
</evidence>
<feature type="domain" description="Disease resistance N-terminal" evidence="4">
    <location>
        <begin position="5"/>
        <end position="83"/>
    </location>
</feature>
<dbReference type="AlphaFoldDB" id="A0A9D3V8H7"/>
<evidence type="ECO:0000256" key="2">
    <source>
        <dbReference type="ARBA" id="ARBA00022741"/>
    </source>
</evidence>
<keyword evidence="6" id="KW-1185">Reference proteome</keyword>
<protein>
    <recommendedName>
        <fullName evidence="4">Disease resistance N-terminal domain-containing protein</fullName>
    </recommendedName>
</protein>
<dbReference type="Gene3D" id="1.20.5.4130">
    <property type="match status" value="1"/>
</dbReference>
<sequence>MADAIVSVFLENLLNTLAEESLYVTIFKEQFEKLQAELQLMQRFLKDANRLKRKNDTINKVLAMLLELIYEAKYILADCQLQSRMMLYTLMAA</sequence>
<comment type="caution">
    <text evidence="5">The sequence shown here is derived from an EMBL/GenBank/DDBJ whole genome shotgun (WGS) entry which is preliminary data.</text>
</comment>
<evidence type="ECO:0000313" key="5">
    <source>
        <dbReference type="EMBL" id="KAH1072793.1"/>
    </source>
</evidence>
<keyword evidence="3" id="KW-0611">Plant defense</keyword>
<dbReference type="GO" id="GO:0000166">
    <property type="term" value="F:nucleotide binding"/>
    <property type="evidence" value="ECO:0007669"/>
    <property type="project" value="UniProtKB-KW"/>
</dbReference>
<name>A0A9D3V8H7_9ROSI</name>
<proteinExistence type="predicted"/>
<dbReference type="GO" id="GO:0006952">
    <property type="term" value="P:defense response"/>
    <property type="evidence" value="ECO:0007669"/>
    <property type="project" value="UniProtKB-KW"/>
</dbReference>
<keyword evidence="1" id="KW-0677">Repeat</keyword>
<evidence type="ECO:0000256" key="3">
    <source>
        <dbReference type="ARBA" id="ARBA00022821"/>
    </source>
</evidence>
<dbReference type="OrthoDB" id="3027644at2759"/>
<dbReference type="Proteomes" id="UP000828251">
    <property type="component" value="Unassembled WGS sequence"/>
</dbReference>
<dbReference type="Pfam" id="PF18052">
    <property type="entry name" value="Rx_N"/>
    <property type="match status" value="1"/>
</dbReference>
<dbReference type="EMBL" id="JAIQCV010000008">
    <property type="protein sequence ID" value="KAH1072793.1"/>
    <property type="molecule type" value="Genomic_DNA"/>
</dbReference>
<accession>A0A9D3V8H7</accession>
<reference evidence="5 6" key="1">
    <citation type="journal article" date="2021" name="Plant Biotechnol. J.">
        <title>Multi-omics assisted identification of the key and species-specific regulatory components of drought-tolerant mechanisms in Gossypium stocksii.</title>
        <authorList>
            <person name="Yu D."/>
            <person name="Ke L."/>
            <person name="Zhang D."/>
            <person name="Wu Y."/>
            <person name="Sun Y."/>
            <person name="Mei J."/>
            <person name="Sun J."/>
            <person name="Sun Y."/>
        </authorList>
    </citation>
    <scope>NUCLEOTIDE SEQUENCE [LARGE SCALE GENOMIC DNA]</scope>
    <source>
        <strain evidence="6">cv. E1</strain>
        <tissue evidence="5">Leaf</tissue>
    </source>
</reference>